<comment type="caution">
    <text evidence="1">The sequence shown here is derived from an EMBL/GenBank/DDBJ whole genome shotgun (WGS) entry which is preliminary data.</text>
</comment>
<evidence type="ECO:0000313" key="2">
    <source>
        <dbReference type="Proteomes" id="UP000237105"/>
    </source>
</evidence>
<keyword evidence="2" id="KW-1185">Reference proteome</keyword>
<dbReference type="OrthoDB" id="1076060at2759"/>
<protein>
    <submittedName>
        <fullName evidence="1">Uncharacterized protein</fullName>
    </submittedName>
</protein>
<proteinExistence type="predicted"/>
<sequence>MENFSPMSHRLAKAFKFLELQQRYMVVLYHTKFMELSRYTPKIIASDTLKCAKFEKGLRPRICSMVTSTGYTTFANLVAQTTKVEAHLEKNDRAYKKKEKKNDIKPP</sequence>
<dbReference type="EMBL" id="JXTB01000103">
    <property type="protein sequence ID" value="PON63579.1"/>
    <property type="molecule type" value="Genomic_DNA"/>
</dbReference>
<dbReference type="AlphaFoldDB" id="A0A2P5CR99"/>
<dbReference type="Proteomes" id="UP000237105">
    <property type="component" value="Unassembled WGS sequence"/>
</dbReference>
<accession>A0A2P5CR99</accession>
<name>A0A2P5CR99_PARAD</name>
<reference evidence="2" key="1">
    <citation type="submission" date="2016-06" db="EMBL/GenBank/DDBJ databases">
        <title>Parallel loss of symbiosis genes in relatives of nitrogen-fixing non-legume Parasponia.</title>
        <authorList>
            <person name="Van Velzen R."/>
            <person name="Holmer R."/>
            <person name="Bu F."/>
            <person name="Rutten L."/>
            <person name="Van Zeijl A."/>
            <person name="Liu W."/>
            <person name="Santuari L."/>
            <person name="Cao Q."/>
            <person name="Sharma T."/>
            <person name="Shen D."/>
            <person name="Roswanjaya Y."/>
            <person name="Wardhani T."/>
            <person name="Kalhor M.S."/>
            <person name="Jansen J."/>
            <person name="Van den Hoogen J."/>
            <person name="Gungor B."/>
            <person name="Hartog M."/>
            <person name="Hontelez J."/>
            <person name="Verver J."/>
            <person name="Yang W.-C."/>
            <person name="Schijlen E."/>
            <person name="Repin R."/>
            <person name="Schilthuizen M."/>
            <person name="Schranz E."/>
            <person name="Heidstra R."/>
            <person name="Miyata K."/>
            <person name="Fedorova E."/>
            <person name="Kohlen W."/>
            <person name="Bisseling T."/>
            <person name="Smit S."/>
            <person name="Geurts R."/>
        </authorList>
    </citation>
    <scope>NUCLEOTIDE SEQUENCE [LARGE SCALE GENOMIC DNA]</scope>
    <source>
        <strain evidence="2">cv. WU1-14</strain>
    </source>
</reference>
<gene>
    <name evidence="1" type="ORF">PanWU01x14_130530</name>
</gene>
<organism evidence="1 2">
    <name type="scientific">Parasponia andersonii</name>
    <name type="common">Sponia andersonii</name>
    <dbReference type="NCBI Taxonomy" id="3476"/>
    <lineage>
        <taxon>Eukaryota</taxon>
        <taxon>Viridiplantae</taxon>
        <taxon>Streptophyta</taxon>
        <taxon>Embryophyta</taxon>
        <taxon>Tracheophyta</taxon>
        <taxon>Spermatophyta</taxon>
        <taxon>Magnoliopsida</taxon>
        <taxon>eudicotyledons</taxon>
        <taxon>Gunneridae</taxon>
        <taxon>Pentapetalae</taxon>
        <taxon>rosids</taxon>
        <taxon>fabids</taxon>
        <taxon>Rosales</taxon>
        <taxon>Cannabaceae</taxon>
        <taxon>Parasponia</taxon>
    </lineage>
</organism>
<evidence type="ECO:0000313" key="1">
    <source>
        <dbReference type="EMBL" id="PON63579.1"/>
    </source>
</evidence>